<feature type="compositionally biased region" description="Gly residues" evidence="6">
    <location>
        <begin position="2027"/>
        <end position="2043"/>
    </location>
</feature>
<name>A0A1Y2MZM6_PSEAH</name>
<proteinExistence type="predicted"/>
<dbReference type="Pfam" id="PF00501">
    <property type="entry name" value="AMP-binding"/>
    <property type="match status" value="2"/>
</dbReference>
<dbReference type="InterPro" id="IPR000873">
    <property type="entry name" value="AMP-dep_synth/lig_dom"/>
</dbReference>
<dbReference type="EMBL" id="MIGB01000012">
    <property type="protein sequence ID" value="OSY40610.1"/>
    <property type="molecule type" value="Genomic_DNA"/>
</dbReference>
<evidence type="ECO:0000313" key="8">
    <source>
        <dbReference type="EMBL" id="OSY40610.1"/>
    </source>
</evidence>
<evidence type="ECO:0000256" key="4">
    <source>
        <dbReference type="ARBA" id="ARBA00022737"/>
    </source>
</evidence>
<dbReference type="FunFam" id="3.40.50.12780:FF:000012">
    <property type="entry name" value="Non-ribosomal peptide synthetase"/>
    <property type="match status" value="1"/>
</dbReference>
<reference evidence="8 9" key="1">
    <citation type="submission" date="2016-09" db="EMBL/GenBank/DDBJ databases">
        <title>Pseudonocardia autotrophica DSM535, a candidate organism with high potential of specific P450 cytochromes.</title>
        <authorList>
            <person name="Grumaz C."/>
            <person name="Vainshtein Y."/>
            <person name="Kirstahler P."/>
            <person name="Sohn K."/>
        </authorList>
    </citation>
    <scope>NUCLEOTIDE SEQUENCE [LARGE SCALE GENOMIC DNA]</scope>
    <source>
        <strain evidence="8 9">DSM 535</strain>
    </source>
</reference>
<feature type="region of interest" description="Disordered" evidence="6">
    <location>
        <begin position="447"/>
        <end position="466"/>
    </location>
</feature>
<evidence type="ECO:0000256" key="5">
    <source>
        <dbReference type="ARBA" id="ARBA00023194"/>
    </source>
</evidence>
<keyword evidence="5" id="KW-0045">Antibiotic biosynthesis</keyword>
<dbReference type="PROSITE" id="PS00012">
    <property type="entry name" value="PHOSPHOPANTETHEINE"/>
    <property type="match status" value="2"/>
</dbReference>
<sequence>MAAPTRATGQRQGRGGLSDVLPLSPLQEGLLFLASYDDRGADVYTVQIELTVRGELDPARLRAALAAVLARHPNLRVCLRPRRSGEYVQLVPERAEVPWTEHDLRTRPDPDAEWARLCAQDRGIRFDLSRPPLLRAALARTAADEHRFLLTVHHLLLDGWSVPLLGRELFEHYAGRTPPPVRPYRDYLRWVTAQDTDAAAASWRAALSGVDTPTLLAPGAPPAAGDPATLPVALPPGLADGVAGLARSCGVTVNTVVQAAWALVLARTLGRDDVVFGTTVSGRVPEVPGIESMLGLFINTLPVRVALRPGERAAAWLSRIQAEQAAVMDHQYLGLARIQRETGLGELFDSLVVVESYPVDAEALAGAETAAGLQVTGGQIRDATHYPVTVLAEQDPDLTLVLRHRLDVVDADAAAELAARTVAALSALVADPQAPVAGIGLDTPADRERSAAALAPPAGATAPGRAPATIPQARAELTAAHGPAIAQRTAVVDGDRRFSHAELDDWAARIAGPLLARGAGPETRIGLYLPRSAELVAAVLGVLRSGAAYVPLDPNHPAERTAAILADTSPLLVLAAPGADPARFAGTPVVALPGPGDPADPGAPEVPAVPPGLHPDHAAYVIHTSGSTGRPKGVVVGHGNVTRLLDATDGWFGFGPDDVWTLFHSYAFDFSVWELFGPLLTGGTVVVVDHDTARSPEDLHALLRRERVTVLNQTPSAFAGLDAADAANPAGLPDLRAVVFGGEALEPRTLAGWYGRHPDRPRLVNMYGITETTVHVTYRPLDPASAAAGGSPIGGPIPDLQLELLDGGLAPVLPGATGELYVGGAGVARGYLGRPGLTASRFVAAPGGARRYRSGDLGRIRPGGVVEHLGRADDQVKVRGFRIEPGEVEVVLAAHPDVGRAAVVARDDGTGPRLVGYLVPTGPAPVDPAAVRAHAAALLPEHMVPAVLVVLDAIPLTGNGKIDRRALPDPAPGAGSGRAPGTPVEAVLADLVGGILGIGTVGADDDFFSLGGDSISSIALVTRARAAGLTLRPRDVFEHRTVAALARAALAAPGDAGDVPPALRIAGTGRVPLLPVAHDLLADGGPIRATSQARLLRAPAGLRTADLVAGVQALLDTHDLLRARLVPGDDPVLEVPEPGTGGTGGTIDAAALVETVPAAPGDPAAREHGLGVPARLDPERGIMLRVVHYPAGPDVEGRVLLVVHHLAVDGVSWRILVADLAAAVAAAAAGYRPSPDPVGTPFRAWAIAARAAADELDDEIDHWRSVTAGAQPRRLPDPRRDTVATARTVRRTIAADRTAALLEVAARFRAGPAELLLAGVGAALDLSDGRTARTVDVEGHGREEDLVPGADLTRTVGWFTSMHPVRLEPQPDPAARLKAAKEALRAAPRGGIGHGLLVTAGRLPAHRGEALVNYLGRFDTGGASGASAAWTGAPEAATLGGAADPGRPVSHALIVNAVLDDGELVLDLTAPAALRPGAELDRLADAVVDGIDAGYAPDAGGRTPSDLLATGLTQAEVDALERDRPGFVDAWPLTPLQQGMAFHTAAIGDGPDVYTVQWSYDLTGELDPGRLRSAADALLTRHENLRVALHPRAGGGFVQVVAAPGLAAPWSEVDLTGAADPEAAADALAAADRLQRFDPAIAPLLRFALVRFAPGRHRLLFTSHHLLLDGWSTPLLVRELLQLAAGGAAGPVPVPYREHLRLLAARDTAAAERAWSAALADLDEPTLLGPPGGAPEPVLPVRIEVPVTTAETAELVALGRRTGVTVNTLVQVAWGLALARGLGRDDVVFGAVVSGRPADLPGAQEMVGLFVETVPVRVRLRPGETVAELTRRVQDEQAGLLEHQHLGLAAIGRAAGSRELFDTLTVFESYPVDTEALARAQADAGLVVSAVQGRDATEHPLTVTAAVQDGRLLLSLEHRPDVVGPVPAARWTARLRGALTALTADPQAPVATVDLLGADRDRIVAAGRGPAPEPVPESLLGELLAGLAAAAPDRTALVAEDGSHNTAELAAQVHRLARVLAGGAGSGGTAGGAGSGGTTGGAGSECAAGPERTVAVLLARSADAVIAPLACWAAGAVYLPVDPALPDERLRMLLEESESVLVVTTADLAHRVPATVPALVLDTPDVRARLAAADPAPLTDADRTAPLHPGNAAYLIFTSGSTGRPKGVVVDHASTLGLLAAHRAGLHAGRGRLRVLHGAAFSFDAAIDPLLWLLDGHELHLRDVLGDPDAVVATVRRDRIDHVDLPPSFLRAALDAGLLTGEHRPSLVVTGGEAVPSGLWDDLAAAGTDAVNVYGPTEATVDAVTAPVLPGDPVIGTPLAGTVAEVRGPGLELLGDGVTGELYLGGPGVARGYRGLPALTASRFVAAPDGARRYRTGDLVRRRADGALEFAGRVDEQVKIRGFRIEPGEVAAALLAHPDVGQAAVVAREDTPGVRRLVGYLVAAPGRVPDPAAVREAIRATLPEHLVPAALVLLDALPLTRHGKLDRAALPEPEITGAAGRAAEQGPEAVLAALFAELLGVAEVGADDDFFALGGDSIVSLGLVGRARAAGLVLSPRDVFTRRTPAELARAAATHADAAPVSRPVVDPVGPVPNTPMLAELLAGGSAGLARYAQIRVLVTPAGLDPAVLRGAFARLLAVHHVLRARITGTGPERLLHVDPETDVDDVLRTVAPGPVGAEELRAAATAELDALDPFTEPLLRAVYLPGTGGTGRLLMVAHHTGVDAVSWRVLAADLAAAVDGIEPAPEPVTWREWARMQSDAVPAARAGLPGWLGVLGGEDPPLGTRRVDPGTDTLATVRELTVSVDAATTTALLERLPLLYRCGPDEVLLAATAIAVRRWRRDELDEDHTSVLVDLEGHGRDAAGLDLSRTVGWFTTLRPVRLDVGDLDPAAVAGGGQAAGALLKRVKEQLRTAPVDGYGLLRHLDPESGPALAGLPAPQLLVNHLGRLDPPGAAGSAWSGAPEAGALGGAADAALPARHTVTVDTAVEPDGALRASWGYCASVLTAAEAQALADAWTDALRGLARHADAGDAGGLTPSDLLVPGLDQDQIDRLENLWRAP</sequence>
<dbReference type="Gene3D" id="3.30.300.30">
    <property type="match status" value="2"/>
</dbReference>
<dbReference type="SUPFAM" id="SSF56801">
    <property type="entry name" value="Acetyl-CoA synthetase-like"/>
    <property type="match status" value="2"/>
</dbReference>
<dbReference type="InterPro" id="IPR025110">
    <property type="entry name" value="AMP-bd_C"/>
</dbReference>
<dbReference type="Gene3D" id="1.10.1200.10">
    <property type="entry name" value="ACP-like"/>
    <property type="match status" value="2"/>
</dbReference>
<dbReference type="Pfam" id="PF00668">
    <property type="entry name" value="Condensation"/>
    <property type="match status" value="4"/>
</dbReference>
<keyword evidence="2" id="KW-0596">Phosphopantetheine</keyword>
<dbReference type="PANTHER" id="PTHR45527">
    <property type="entry name" value="NONRIBOSOMAL PEPTIDE SYNTHETASE"/>
    <property type="match status" value="1"/>
</dbReference>
<dbReference type="Pfam" id="PF00550">
    <property type="entry name" value="PP-binding"/>
    <property type="match status" value="2"/>
</dbReference>
<dbReference type="Gene3D" id="3.30.559.30">
    <property type="entry name" value="Nonribosomal peptide synthetase, condensation domain"/>
    <property type="match status" value="4"/>
</dbReference>
<dbReference type="OrthoDB" id="2472181at2"/>
<dbReference type="InterPro" id="IPR010071">
    <property type="entry name" value="AA_adenyl_dom"/>
</dbReference>
<dbReference type="Gene3D" id="3.30.559.10">
    <property type="entry name" value="Chloramphenicol acetyltransferase-like domain"/>
    <property type="match status" value="4"/>
</dbReference>
<feature type="region of interest" description="Disordered" evidence="6">
    <location>
        <begin position="2027"/>
        <end position="2046"/>
    </location>
</feature>
<dbReference type="FunFam" id="3.30.300.30:FF:000010">
    <property type="entry name" value="Enterobactin synthetase component F"/>
    <property type="match status" value="2"/>
</dbReference>
<keyword evidence="4" id="KW-0677">Repeat</keyword>
<accession>A0A1Y2MZM6</accession>
<dbReference type="Proteomes" id="UP000194360">
    <property type="component" value="Unassembled WGS sequence"/>
</dbReference>
<dbReference type="InterPro" id="IPR009081">
    <property type="entry name" value="PP-bd_ACP"/>
</dbReference>
<dbReference type="InterPro" id="IPR020806">
    <property type="entry name" value="PKS_PP-bd"/>
</dbReference>
<dbReference type="InterPro" id="IPR020845">
    <property type="entry name" value="AMP-binding_CS"/>
</dbReference>
<evidence type="ECO:0000313" key="9">
    <source>
        <dbReference type="Proteomes" id="UP000194360"/>
    </source>
</evidence>
<dbReference type="InterPro" id="IPR010060">
    <property type="entry name" value="NRPS_synth"/>
</dbReference>
<evidence type="ECO:0000256" key="1">
    <source>
        <dbReference type="ARBA" id="ARBA00001957"/>
    </source>
</evidence>
<dbReference type="GO" id="GO:0017000">
    <property type="term" value="P:antibiotic biosynthetic process"/>
    <property type="evidence" value="ECO:0007669"/>
    <property type="project" value="UniProtKB-KW"/>
</dbReference>
<dbReference type="CDD" id="cd17643">
    <property type="entry name" value="A_NRPS_Cytc1-like"/>
    <property type="match status" value="1"/>
</dbReference>
<protein>
    <submittedName>
        <fullName evidence="8">Linear gramicidin synthase subunit D</fullName>
    </submittedName>
</protein>
<dbReference type="FunFam" id="3.40.50.980:FF:000002">
    <property type="entry name" value="Enterobactin synthetase component F"/>
    <property type="match status" value="1"/>
</dbReference>
<dbReference type="PANTHER" id="PTHR45527:SF1">
    <property type="entry name" value="FATTY ACID SYNTHASE"/>
    <property type="match status" value="1"/>
</dbReference>
<dbReference type="InterPro" id="IPR023213">
    <property type="entry name" value="CAT-like_dom_sf"/>
</dbReference>
<dbReference type="NCBIfam" id="TIGR01733">
    <property type="entry name" value="AA-adenyl-dom"/>
    <property type="match status" value="2"/>
</dbReference>
<feature type="compositionally biased region" description="Low complexity" evidence="6">
    <location>
        <begin position="451"/>
        <end position="466"/>
    </location>
</feature>
<keyword evidence="9" id="KW-1185">Reference proteome</keyword>
<dbReference type="SUPFAM" id="SSF47336">
    <property type="entry name" value="ACP-like"/>
    <property type="match status" value="2"/>
</dbReference>
<dbReference type="InterPro" id="IPR001242">
    <property type="entry name" value="Condensation_dom"/>
</dbReference>
<comment type="caution">
    <text evidence="8">The sequence shown here is derived from an EMBL/GenBank/DDBJ whole genome shotgun (WGS) entry which is preliminary data.</text>
</comment>
<dbReference type="PROSITE" id="PS00455">
    <property type="entry name" value="AMP_BINDING"/>
    <property type="match status" value="2"/>
</dbReference>
<dbReference type="STRING" id="2074.BG845_02686"/>
<dbReference type="GO" id="GO:0044550">
    <property type="term" value="P:secondary metabolite biosynthetic process"/>
    <property type="evidence" value="ECO:0007669"/>
    <property type="project" value="UniProtKB-ARBA"/>
</dbReference>
<dbReference type="PROSITE" id="PS50075">
    <property type="entry name" value="CARRIER"/>
    <property type="match status" value="2"/>
</dbReference>
<dbReference type="SMART" id="SM00823">
    <property type="entry name" value="PKS_PP"/>
    <property type="match status" value="2"/>
</dbReference>
<dbReference type="InterPro" id="IPR042099">
    <property type="entry name" value="ANL_N_sf"/>
</dbReference>
<gene>
    <name evidence="8" type="primary">lgrD_2</name>
    <name evidence="8" type="ORF">BG845_02686</name>
</gene>
<comment type="cofactor">
    <cofactor evidence="1">
        <name>pantetheine 4'-phosphate</name>
        <dbReference type="ChEBI" id="CHEBI:47942"/>
    </cofactor>
</comment>
<dbReference type="InterPro" id="IPR036736">
    <property type="entry name" value="ACP-like_sf"/>
</dbReference>
<dbReference type="GO" id="GO:0043041">
    <property type="term" value="P:amino acid activation for nonribosomal peptide biosynthetic process"/>
    <property type="evidence" value="ECO:0007669"/>
    <property type="project" value="TreeGrafter"/>
</dbReference>
<feature type="domain" description="Carrier" evidence="7">
    <location>
        <begin position="979"/>
        <end position="1053"/>
    </location>
</feature>
<dbReference type="GO" id="GO:0008610">
    <property type="term" value="P:lipid biosynthetic process"/>
    <property type="evidence" value="ECO:0007669"/>
    <property type="project" value="UniProtKB-ARBA"/>
</dbReference>
<dbReference type="SUPFAM" id="SSF52777">
    <property type="entry name" value="CoA-dependent acyltransferases"/>
    <property type="match status" value="8"/>
</dbReference>
<organism evidence="8 9">
    <name type="scientific">Pseudonocardia autotrophica</name>
    <name type="common">Amycolata autotrophica</name>
    <name type="synonym">Nocardia autotrophica</name>
    <dbReference type="NCBI Taxonomy" id="2074"/>
    <lineage>
        <taxon>Bacteria</taxon>
        <taxon>Bacillati</taxon>
        <taxon>Actinomycetota</taxon>
        <taxon>Actinomycetes</taxon>
        <taxon>Pseudonocardiales</taxon>
        <taxon>Pseudonocardiaceae</taxon>
        <taxon>Pseudonocardia</taxon>
    </lineage>
</organism>
<evidence type="ECO:0000256" key="2">
    <source>
        <dbReference type="ARBA" id="ARBA00022450"/>
    </source>
</evidence>
<dbReference type="Pfam" id="PF13193">
    <property type="entry name" value="AMP-binding_C"/>
    <property type="match status" value="2"/>
</dbReference>
<dbReference type="GO" id="GO:0005829">
    <property type="term" value="C:cytosol"/>
    <property type="evidence" value="ECO:0007669"/>
    <property type="project" value="TreeGrafter"/>
</dbReference>
<dbReference type="InterPro" id="IPR045851">
    <property type="entry name" value="AMP-bd_C_sf"/>
</dbReference>
<keyword evidence="3" id="KW-0597">Phosphoprotein</keyword>
<evidence type="ECO:0000256" key="6">
    <source>
        <dbReference type="SAM" id="MobiDB-lite"/>
    </source>
</evidence>
<dbReference type="NCBIfam" id="TIGR01720">
    <property type="entry name" value="NRPS-para261"/>
    <property type="match status" value="1"/>
</dbReference>
<dbReference type="Gene3D" id="3.40.50.12780">
    <property type="entry name" value="N-terminal domain of ligase-like"/>
    <property type="match status" value="2"/>
</dbReference>
<evidence type="ECO:0000256" key="3">
    <source>
        <dbReference type="ARBA" id="ARBA00022553"/>
    </source>
</evidence>
<dbReference type="InterPro" id="IPR006162">
    <property type="entry name" value="Ppantetheine_attach_site"/>
</dbReference>
<feature type="domain" description="Carrier" evidence="7">
    <location>
        <begin position="2502"/>
        <end position="2576"/>
    </location>
</feature>
<dbReference type="RefSeq" id="WP_085912934.1">
    <property type="nucleotide sequence ID" value="NZ_AP018920.1"/>
</dbReference>
<dbReference type="CDD" id="cd05930">
    <property type="entry name" value="A_NRPS"/>
    <property type="match status" value="1"/>
</dbReference>
<evidence type="ECO:0000259" key="7">
    <source>
        <dbReference type="PROSITE" id="PS50075"/>
    </source>
</evidence>
<dbReference type="GO" id="GO:0003824">
    <property type="term" value="F:catalytic activity"/>
    <property type="evidence" value="ECO:0007669"/>
    <property type="project" value="InterPro"/>
</dbReference>
<dbReference type="GO" id="GO:0031177">
    <property type="term" value="F:phosphopantetheine binding"/>
    <property type="evidence" value="ECO:0007669"/>
    <property type="project" value="InterPro"/>
</dbReference>